<proteinExistence type="predicted"/>
<feature type="region of interest" description="Disordered" evidence="5">
    <location>
        <begin position="504"/>
        <end position="525"/>
    </location>
</feature>
<evidence type="ECO:0000256" key="5">
    <source>
        <dbReference type="SAM" id="MobiDB-lite"/>
    </source>
</evidence>
<dbReference type="InterPro" id="IPR034164">
    <property type="entry name" value="Pepsin-like_dom"/>
</dbReference>
<sequence length="562" mass="60519">MSIASLMKLLLLMAVGTLLLPTVHGTNCNPRPVRLSIQNVTISNGKIRRGVSIQVGTPPQTLAFQPRWNNNNTYVFGPQCLYEDFIHTPDACATFRGGLFDPSKSKSGGSTNQSFVPPKDPFTSDSYAYFTDLLQLDNNVSLGDFPIGRATNSSNWGLQAYDPLNIIGMSSGSLFLDTLYQTGKISSRSFGYFWGLEGTSPRDQLDGSFVIGGYDKAKTIGTAYTGTISVQANCPTGMIVTIRDILLNFRNGTDKSIFPSDNGGTALLACVYPELPSLMDMPRTPHFSNLLAATELVEGKRSTGIHWWNGLVNIADKKNRYDGDMTIQFEGGLKIAVPNRLLIVPETKIVDSGDIVANSSSQVILINSLQDVNSKSMPRLGRDFLSLAYLQSNQDSGQFSIWQVNPTPNEDLVAVDEKNALVQGGQACPTGAATPPSSQPTSQPQQGGENKEILSTAAIAGIVVGAVAVLAFLGGLIWFLLRKKKTRAAAAAAAATAEADAQRKAARDLAEENKPSTAADYYPSQGIPHYIPQELPVQTRERTPVELAGVRTREPTPVELAV</sequence>
<dbReference type="AlphaFoldDB" id="G3JT12"/>
<feature type="region of interest" description="Disordered" evidence="5">
    <location>
        <begin position="425"/>
        <end position="449"/>
    </location>
</feature>
<feature type="chain" id="PRO_5003446566" evidence="7">
    <location>
        <begin position="26"/>
        <end position="562"/>
    </location>
</feature>
<dbReference type="HOGENOM" id="CLU_028892_0_0_1"/>
<evidence type="ECO:0000256" key="4">
    <source>
        <dbReference type="ARBA" id="ARBA00023136"/>
    </source>
</evidence>
<dbReference type="CDD" id="cd05471">
    <property type="entry name" value="pepsin_like"/>
    <property type="match status" value="1"/>
</dbReference>
<reference evidence="9 10" key="1">
    <citation type="journal article" date="2011" name="Genome Biol.">
        <title>Genome sequence of the insect pathogenic fungus Cordyceps militaris, a valued traditional Chinese medicine.</title>
        <authorList>
            <person name="Zheng P."/>
            <person name="Xia Y."/>
            <person name="Xiao G."/>
            <person name="Xiong C."/>
            <person name="Hu X."/>
            <person name="Zhang S."/>
            <person name="Zheng H."/>
            <person name="Huang Y."/>
            <person name="Zhou Y."/>
            <person name="Wang S."/>
            <person name="Zhao G.P."/>
            <person name="Liu X."/>
            <person name="St Leger R.J."/>
            <person name="Wang C."/>
        </authorList>
    </citation>
    <scope>NUCLEOTIDE SEQUENCE [LARGE SCALE GENOMIC DNA]</scope>
    <source>
        <strain evidence="9 10">CM01</strain>
    </source>
</reference>
<name>G3JT12_CORMM</name>
<evidence type="ECO:0000256" key="1">
    <source>
        <dbReference type="ARBA" id="ARBA00004167"/>
    </source>
</evidence>
<keyword evidence="10" id="KW-1185">Reference proteome</keyword>
<evidence type="ECO:0000256" key="7">
    <source>
        <dbReference type="SAM" id="SignalP"/>
    </source>
</evidence>
<dbReference type="InterPro" id="IPR033121">
    <property type="entry name" value="PEPTIDASE_A1"/>
</dbReference>
<dbReference type="Proteomes" id="UP000001610">
    <property type="component" value="Unassembled WGS sequence"/>
</dbReference>
<dbReference type="OMA" id="MINHEAG"/>
<dbReference type="InParanoid" id="G3JT12"/>
<dbReference type="RefSeq" id="XP_006674253.1">
    <property type="nucleotide sequence ID" value="XM_006674190.1"/>
</dbReference>
<organism evidence="9 10">
    <name type="scientific">Cordyceps militaris (strain CM01)</name>
    <name type="common">Caterpillar fungus</name>
    <dbReference type="NCBI Taxonomy" id="983644"/>
    <lineage>
        <taxon>Eukaryota</taxon>
        <taxon>Fungi</taxon>
        <taxon>Dikarya</taxon>
        <taxon>Ascomycota</taxon>
        <taxon>Pezizomycotina</taxon>
        <taxon>Sordariomycetes</taxon>
        <taxon>Hypocreomycetidae</taxon>
        <taxon>Hypocreales</taxon>
        <taxon>Cordycipitaceae</taxon>
        <taxon>Cordyceps</taxon>
    </lineage>
</organism>
<evidence type="ECO:0000259" key="8">
    <source>
        <dbReference type="PROSITE" id="PS51767"/>
    </source>
</evidence>
<dbReference type="KEGG" id="cmt:CCM_09056"/>
<evidence type="ECO:0000313" key="10">
    <source>
        <dbReference type="Proteomes" id="UP000001610"/>
    </source>
</evidence>
<dbReference type="PROSITE" id="PS51767">
    <property type="entry name" value="PEPTIDASE_A1"/>
    <property type="match status" value="1"/>
</dbReference>
<protein>
    <submittedName>
        <fullName evidence="9">Aspartic-type endopeptidase, putative</fullName>
    </submittedName>
</protein>
<keyword evidence="2 6" id="KW-0812">Transmembrane</keyword>
<dbReference type="InterPro" id="IPR021109">
    <property type="entry name" value="Peptidase_aspartic_dom_sf"/>
</dbReference>
<feature type="compositionally biased region" description="Basic and acidic residues" evidence="5">
    <location>
        <begin position="504"/>
        <end position="514"/>
    </location>
</feature>
<dbReference type="PANTHER" id="PTHR15549:SF27">
    <property type="entry name" value="CHITIN-BINDING TYPE-1 DOMAIN-CONTAINING PROTEIN"/>
    <property type="match status" value="1"/>
</dbReference>
<dbReference type="CDD" id="cd12087">
    <property type="entry name" value="TM_EGFR-like"/>
    <property type="match status" value="1"/>
</dbReference>
<dbReference type="InterPro" id="IPR051694">
    <property type="entry name" value="Immunoregulatory_rcpt-like"/>
</dbReference>
<evidence type="ECO:0000313" key="9">
    <source>
        <dbReference type="EMBL" id="EGX89008.1"/>
    </source>
</evidence>
<dbReference type="EMBL" id="JH126405">
    <property type="protein sequence ID" value="EGX89008.1"/>
    <property type="molecule type" value="Genomic_DNA"/>
</dbReference>
<keyword evidence="3 6" id="KW-1133">Transmembrane helix</keyword>
<dbReference type="eggNOG" id="ENOG502SA90">
    <property type="taxonomic scope" value="Eukaryota"/>
</dbReference>
<dbReference type="OrthoDB" id="4867918at2759"/>
<feature type="signal peptide" evidence="7">
    <location>
        <begin position="1"/>
        <end position="25"/>
    </location>
</feature>
<comment type="subcellular location">
    <subcellularLocation>
        <location evidence="1">Membrane</location>
        <topology evidence="1">Single-pass membrane protein</topology>
    </subcellularLocation>
</comment>
<keyword evidence="4 6" id="KW-0472">Membrane</keyword>
<dbReference type="GO" id="GO:0071944">
    <property type="term" value="C:cell periphery"/>
    <property type="evidence" value="ECO:0007669"/>
    <property type="project" value="UniProtKB-ARBA"/>
</dbReference>
<gene>
    <name evidence="9" type="ORF">CCM_09056</name>
</gene>
<evidence type="ECO:0000256" key="2">
    <source>
        <dbReference type="ARBA" id="ARBA00022692"/>
    </source>
</evidence>
<feature type="domain" description="Peptidase A1" evidence="8">
    <location>
        <begin position="49"/>
        <end position="402"/>
    </location>
</feature>
<dbReference type="VEuPathDB" id="FungiDB:CCM_09056"/>
<dbReference type="GeneID" id="18171059"/>
<accession>G3JT12</accession>
<evidence type="ECO:0000256" key="6">
    <source>
        <dbReference type="SAM" id="Phobius"/>
    </source>
</evidence>
<dbReference type="SUPFAM" id="SSF50630">
    <property type="entry name" value="Acid proteases"/>
    <property type="match status" value="1"/>
</dbReference>
<feature type="compositionally biased region" description="Low complexity" evidence="5">
    <location>
        <begin position="429"/>
        <end position="448"/>
    </location>
</feature>
<evidence type="ECO:0000256" key="3">
    <source>
        <dbReference type="ARBA" id="ARBA00022989"/>
    </source>
</evidence>
<dbReference type="Gene3D" id="2.40.70.10">
    <property type="entry name" value="Acid Proteases"/>
    <property type="match status" value="1"/>
</dbReference>
<feature type="transmembrane region" description="Helical" evidence="6">
    <location>
        <begin position="453"/>
        <end position="481"/>
    </location>
</feature>
<keyword evidence="7" id="KW-0732">Signal</keyword>
<dbReference type="PANTHER" id="PTHR15549">
    <property type="entry name" value="PAIRED IMMUNOGLOBULIN-LIKE TYPE 2 RECEPTOR"/>
    <property type="match status" value="1"/>
</dbReference>
<dbReference type="GO" id="GO:0016020">
    <property type="term" value="C:membrane"/>
    <property type="evidence" value="ECO:0007669"/>
    <property type="project" value="UniProtKB-SubCell"/>
</dbReference>